<dbReference type="SUPFAM" id="SSF46689">
    <property type="entry name" value="Homeodomain-like"/>
    <property type="match status" value="1"/>
</dbReference>
<evidence type="ECO:0000313" key="4">
    <source>
        <dbReference type="EMBL" id="GAA5519073.1"/>
    </source>
</evidence>
<dbReference type="Gene3D" id="1.10.357.10">
    <property type="entry name" value="Tetracycline Repressor, domain 2"/>
    <property type="match status" value="1"/>
</dbReference>
<dbReference type="InterPro" id="IPR001647">
    <property type="entry name" value="HTH_TetR"/>
</dbReference>
<dbReference type="PANTHER" id="PTHR30055:SF223">
    <property type="entry name" value="HTH-TYPE TRANSCRIPTIONAL REGULATOR UIDR"/>
    <property type="match status" value="1"/>
</dbReference>
<dbReference type="InterPro" id="IPR009057">
    <property type="entry name" value="Homeodomain-like_sf"/>
</dbReference>
<keyword evidence="1 2" id="KW-0238">DNA-binding</keyword>
<dbReference type="Proteomes" id="UP001426770">
    <property type="component" value="Unassembled WGS sequence"/>
</dbReference>
<feature type="domain" description="HTH tetR-type" evidence="3">
    <location>
        <begin position="16"/>
        <end position="75"/>
    </location>
</feature>
<name>A0ABP9WJG7_9MICO</name>
<dbReference type="EMBL" id="BAABRR010000007">
    <property type="protein sequence ID" value="GAA5519073.1"/>
    <property type="molecule type" value="Genomic_DNA"/>
</dbReference>
<keyword evidence="5" id="KW-1185">Reference proteome</keyword>
<dbReference type="PROSITE" id="PS50977">
    <property type="entry name" value="HTH_TETR_2"/>
    <property type="match status" value="1"/>
</dbReference>
<organism evidence="4 5">
    <name type="scientific">Demequina sediminis</name>
    <dbReference type="NCBI Taxonomy" id="1930058"/>
    <lineage>
        <taxon>Bacteria</taxon>
        <taxon>Bacillati</taxon>
        <taxon>Actinomycetota</taxon>
        <taxon>Actinomycetes</taxon>
        <taxon>Micrococcales</taxon>
        <taxon>Demequinaceae</taxon>
        <taxon>Demequina</taxon>
    </lineage>
</organism>
<dbReference type="PANTHER" id="PTHR30055">
    <property type="entry name" value="HTH-TYPE TRANSCRIPTIONAL REGULATOR RUTR"/>
    <property type="match status" value="1"/>
</dbReference>
<evidence type="ECO:0000313" key="5">
    <source>
        <dbReference type="Proteomes" id="UP001426770"/>
    </source>
</evidence>
<dbReference type="Pfam" id="PF00440">
    <property type="entry name" value="TetR_N"/>
    <property type="match status" value="1"/>
</dbReference>
<dbReference type="PRINTS" id="PR00455">
    <property type="entry name" value="HTHTETR"/>
</dbReference>
<dbReference type="InterPro" id="IPR050109">
    <property type="entry name" value="HTH-type_TetR-like_transc_reg"/>
</dbReference>
<sequence length="203" mass="21746">MRMTTKARRAAPMSPDDRRASILDAAIPLILERGADVTTREIADAAGIAEGTVFRAFPDKNALIDGAVERVMDPADTLAMLGAIDPAQPLEVKIEQIVMLLHSRVGSVVRFMTALGPREHARAKAADHHGHRHPPLGEATDVVVRLLEPDRERLRVSVPAAVDYLRILVFGTSMPFLATGAGSDPSALADFILHGVAHDASDA</sequence>
<comment type="caution">
    <text evidence="4">The sequence shown here is derived from an EMBL/GenBank/DDBJ whole genome shotgun (WGS) entry which is preliminary data.</text>
</comment>
<feature type="DNA-binding region" description="H-T-H motif" evidence="2">
    <location>
        <begin position="38"/>
        <end position="57"/>
    </location>
</feature>
<accession>A0ABP9WJG7</accession>
<proteinExistence type="predicted"/>
<evidence type="ECO:0000259" key="3">
    <source>
        <dbReference type="PROSITE" id="PS50977"/>
    </source>
</evidence>
<reference evidence="4 5" key="1">
    <citation type="submission" date="2024-02" db="EMBL/GenBank/DDBJ databases">
        <title>Lysinimicrobium sediminis NBRC 112286.</title>
        <authorList>
            <person name="Ichikawa N."/>
            <person name="Katano-Makiyama Y."/>
            <person name="Hidaka K."/>
        </authorList>
    </citation>
    <scope>NUCLEOTIDE SEQUENCE [LARGE SCALE GENOMIC DNA]</scope>
    <source>
        <strain evidence="4 5">NBRC 112286</strain>
    </source>
</reference>
<evidence type="ECO:0000256" key="1">
    <source>
        <dbReference type="ARBA" id="ARBA00023125"/>
    </source>
</evidence>
<evidence type="ECO:0000256" key="2">
    <source>
        <dbReference type="PROSITE-ProRule" id="PRU00335"/>
    </source>
</evidence>
<gene>
    <name evidence="4" type="ORF">Lsed01_01511</name>
</gene>
<protein>
    <recommendedName>
        <fullName evidence="3">HTH tetR-type domain-containing protein</fullName>
    </recommendedName>
</protein>